<evidence type="ECO:0000313" key="1">
    <source>
        <dbReference type="EMBL" id="PBK64267.1"/>
    </source>
</evidence>
<proteinExistence type="predicted"/>
<name>A0A2H3BI88_9AGAR</name>
<sequence>MPFPPARGYILKTSPQQKTLPDLRFSVSPSVSVRQGGMGAVFRFKRFACDTANKSRYTADVDFETEEKGYRNFRVKKRQILLWLSYFECHLCLAVLRSLQGLQDSTASPQGHANSEKSHRLETSLGMPRMGRSCEGFQLVMDEHDTVTASGLYHHAHGAFNRVLVKSDNGKIILWYGGRYEKPVRKAVRVRTHGHTEMETVWGSDMETRARDGGTMLAATVLVPRAHRGASGARVSRMHVRGCSTIRPRSQHSCSDPAPLNVDCIIPSNASLKRARLNITQSPASIGNSSHVAESCPNWQVVTGKYWAVPVRWQGCVIDVGVDYGGMTWSTLPQAPTARRSLAITGGLSRHYSPHQKQRRLFCSTPSSLAAVSTAAGALGDTTRTGSSPQVHRLLAAATDFTISPDFTHHGDQRLL</sequence>
<reference evidence="2" key="1">
    <citation type="journal article" date="2017" name="Nat. Ecol. Evol.">
        <title>Genome expansion and lineage-specific genetic innovations in the forest pathogenic fungi Armillaria.</title>
        <authorList>
            <person name="Sipos G."/>
            <person name="Prasanna A.N."/>
            <person name="Walter M.C."/>
            <person name="O'Connor E."/>
            <person name="Balint B."/>
            <person name="Krizsan K."/>
            <person name="Kiss B."/>
            <person name="Hess J."/>
            <person name="Varga T."/>
            <person name="Slot J."/>
            <person name="Riley R."/>
            <person name="Boka B."/>
            <person name="Rigling D."/>
            <person name="Barry K."/>
            <person name="Lee J."/>
            <person name="Mihaltcheva S."/>
            <person name="LaButti K."/>
            <person name="Lipzen A."/>
            <person name="Waldron R."/>
            <person name="Moloney N.M."/>
            <person name="Sperisen C."/>
            <person name="Kredics L."/>
            <person name="Vagvoelgyi C."/>
            <person name="Patrignani A."/>
            <person name="Fitzpatrick D."/>
            <person name="Nagy I."/>
            <person name="Doyle S."/>
            <person name="Anderson J.B."/>
            <person name="Grigoriev I.V."/>
            <person name="Gueldener U."/>
            <person name="Muensterkoetter M."/>
            <person name="Nagy L.G."/>
        </authorList>
    </citation>
    <scope>NUCLEOTIDE SEQUENCE [LARGE SCALE GENOMIC DNA]</scope>
    <source>
        <strain evidence="2">28-4</strain>
    </source>
</reference>
<protein>
    <submittedName>
        <fullName evidence="1">Uncharacterized protein</fullName>
    </submittedName>
</protein>
<dbReference type="Proteomes" id="UP000218334">
    <property type="component" value="Unassembled WGS sequence"/>
</dbReference>
<organism evidence="1 2">
    <name type="scientific">Armillaria solidipes</name>
    <dbReference type="NCBI Taxonomy" id="1076256"/>
    <lineage>
        <taxon>Eukaryota</taxon>
        <taxon>Fungi</taxon>
        <taxon>Dikarya</taxon>
        <taxon>Basidiomycota</taxon>
        <taxon>Agaricomycotina</taxon>
        <taxon>Agaricomycetes</taxon>
        <taxon>Agaricomycetidae</taxon>
        <taxon>Agaricales</taxon>
        <taxon>Marasmiineae</taxon>
        <taxon>Physalacriaceae</taxon>
        <taxon>Armillaria</taxon>
    </lineage>
</organism>
<evidence type="ECO:0000313" key="2">
    <source>
        <dbReference type="Proteomes" id="UP000218334"/>
    </source>
</evidence>
<keyword evidence="2" id="KW-1185">Reference proteome</keyword>
<gene>
    <name evidence="1" type="ORF">ARMSODRAFT_1007154</name>
</gene>
<accession>A0A2H3BI88</accession>
<dbReference type="EMBL" id="KZ293452">
    <property type="protein sequence ID" value="PBK64267.1"/>
    <property type="molecule type" value="Genomic_DNA"/>
</dbReference>
<dbReference type="AlphaFoldDB" id="A0A2H3BI88"/>